<name>A0ABS9KWC4_9BACT</name>
<dbReference type="PROSITE" id="PS51257">
    <property type="entry name" value="PROKAR_LIPOPROTEIN"/>
    <property type="match status" value="1"/>
</dbReference>
<dbReference type="PANTHER" id="PTHR36504">
    <property type="entry name" value="LIPOPOLYSACCHARIDE EXPORT SYSTEM PROTEIN LPTA"/>
    <property type="match status" value="1"/>
</dbReference>
<dbReference type="RefSeq" id="WP_237875100.1">
    <property type="nucleotide sequence ID" value="NZ_JAKLTR010000014.1"/>
</dbReference>
<dbReference type="Proteomes" id="UP001165367">
    <property type="component" value="Unassembled WGS sequence"/>
</dbReference>
<evidence type="ECO:0000313" key="4">
    <source>
        <dbReference type="EMBL" id="MCG2616562.1"/>
    </source>
</evidence>
<organism evidence="4 5">
    <name type="scientific">Terrimonas ginsenosidimutans</name>
    <dbReference type="NCBI Taxonomy" id="2908004"/>
    <lineage>
        <taxon>Bacteria</taxon>
        <taxon>Pseudomonadati</taxon>
        <taxon>Bacteroidota</taxon>
        <taxon>Chitinophagia</taxon>
        <taxon>Chitinophagales</taxon>
        <taxon>Chitinophagaceae</taxon>
        <taxon>Terrimonas</taxon>
    </lineage>
</organism>
<feature type="signal peptide" evidence="2">
    <location>
        <begin position="1"/>
        <end position="23"/>
    </location>
</feature>
<dbReference type="InterPro" id="IPR005653">
    <property type="entry name" value="OstA-like_N"/>
</dbReference>
<evidence type="ECO:0000259" key="3">
    <source>
        <dbReference type="Pfam" id="PF13100"/>
    </source>
</evidence>
<dbReference type="Pfam" id="PF13100">
    <property type="entry name" value="OstA_2"/>
    <property type="match status" value="1"/>
</dbReference>
<keyword evidence="5" id="KW-1185">Reference proteome</keyword>
<proteinExistence type="predicted"/>
<reference evidence="4" key="1">
    <citation type="submission" date="2022-01" db="EMBL/GenBank/DDBJ databases">
        <authorList>
            <person name="Jo J.-H."/>
            <person name="Im W.-T."/>
        </authorList>
    </citation>
    <scope>NUCLEOTIDE SEQUENCE</scope>
    <source>
        <strain evidence="4">NA20</strain>
    </source>
</reference>
<accession>A0ABS9KWC4</accession>
<feature type="domain" description="Organic solvent tolerance-like N-terminal" evidence="3">
    <location>
        <begin position="48"/>
        <end position="201"/>
    </location>
</feature>
<evidence type="ECO:0000256" key="1">
    <source>
        <dbReference type="ARBA" id="ARBA00022729"/>
    </source>
</evidence>
<gene>
    <name evidence="4" type="ORF">LZZ85_19845</name>
</gene>
<feature type="chain" id="PRO_5045640906" evidence="2">
    <location>
        <begin position="24"/>
        <end position="543"/>
    </location>
</feature>
<evidence type="ECO:0000256" key="2">
    <source>
        <dbReference type="SAM" id="SignalP"/>
    </source>
</evidence>
<dbReference type="Gene3D" id="2.60.450.10">
    <property type="entry name" value="Lipopolysaccharide (LPS) transport protein A like domain"/>
    <property type="match status" value="2"/>
</dbReference>
<dbReference type="EMBL" id="JAKLTR010000014">
    <property type="protein sequence ID" value="MCG2616562.1"/>
    <property type="molecule type" value="Genomic_DNA"/>
</dbReference>
<protein>
    <submittedName>
        <fullName evidence="4">OstA family protein</fullName>
    </submittedName>
</protein>
<dbReference type="InterPro" id="IPR052037">
    <property type="entry name" value="LPS_export_LptA"/>
</dbReference>
<evidence type="ECO:0000313" key="5">
    <source>
        <dbReference type="Proteomes" id="UP001165367"/>
    </source>
</evidence>
<keyword evidence="1 2" id="KW-0732">Signal</keyword>
<sequence>MNHTRIFLFFILLLACFGFQGMAQQNVHVPAGPPAAGDTTQKIEILNYTKRLTFQTLNDSTRLTIIAGDVKLRQGTTLFFCDSCVMNNNTNTFEAWGKGKQVHIDDDTTDIYSNHLLYYTQKKLAYLDGNVKLTDGKGTLTTPSLEYDMETNIGIYKNGGKVVNEKTVLTSKEGWYYADLRDIYFKKDVKLKDPAYDITTDSLLYNTESKTTRFISTTVIHDTTGKTIITKEGFYNQETKQAEFGRRPVIYDKNMTVRGDRITQNDSILTVEGNAIVVDTAQGQTIIGGVIYRNSKTQAILATRKPLMIIKQEKDSVFIAADTLFSARLTDKFGIDSIVVDTLKGLKAAAMDPKDSSNRYFEAYGNVRIFNDSLQAVGDSMFYSFKDSIFRLYKDPVVWAQENQVTGDTIYLYTENKKPKKVEAFENGFMVNRLDNEVYNQIKSTRIDGWFIDGNIDSLRAKGFAECIYYITDDDSAYTGINESHSDVIDIYFVQKELDKVVFRSSVNGTVWPIKQKSPSEMKLNNFRWLESRRPKSKFEMYE</sequence>
<comment type="caution">
    <text evidence="4">The sequence shown here is derived from an EMBL/GenBank/DDBJ whole genome shotgun (WGS) entry which is preliminary data.</text>
</comment>
<dbReference type="PANTHER" id="PTHR36504:SF1">
    <property type="entry name" value="LIPOPOLYSACCHARIDE EXPORT SYSTEM PROTEIN LPTA"/>
    <property type="match status" value="1"/>
</dbReference>